<reference evidence="8 9" key="1">
    <citation type="submission" date="2023-01" db="EMBL/GenBank/DDBJ databases">
        <title>Complete genome sequence of Roseicyclus marinus strain Dej080120_10.</title>
        <authorList>
            <person name="Ueki S."/>
            <person name="Maruyama F."/>
        </authorList>
    </citation>
    <scope>NUCLEOTIDE SEQUENCE [LARGE SCALE GENOMIC DNA]</scope>
    <source>
        <strain evidence="8 9">Dej080120_10</strain>
    </source>
</reference>
<evidence type="ECO:0000256" key="1">
    <source>
        <dbReference type="ARBA" id="ARBA00004167"/>
    </source>
</evidence>
<keyword evidence="4 6" id="KW-0472">Membrane</keyword>
<dbReference type="Gene3D" id="2.40.30.170">
    <property type="match status" value="1"/>
</dbReference>
<gene>
    <name evidence="8" type="ORF">MACH21_16200</name>
</gene>
<dbReference type="Pfam" id="PF26002">
    <property type="entry name" value="Beta-barrel_AprE"/>
    <property type="match status" value="1"/>
</dbReference>
<evidence type="ECO:0000256" key="4">
    <source>
        <dbReference type="ARBA" id="ARBA00023136"/>
    </source>
</evidence>
<dbReference type="PRINTS" id="PR01490">
    <property type="entry name" value="RTXTOXIND"/>
</dbReference>
<keyword evidence="9" id="KW-1185">Reference proteome</keyword>
<feature type="coiled-coil region" evidence="5">
    <location>
        <begin position="214"/>
        <end position="248"/>
    </location>
</feature>
<dbReference type="RefSeq" id="WP_338276294.1">
    <property type="nucleotide sequence ID" value="NZ_AP027266.1"/>
</dbReference>
<dbReference type="GO" id="GO:0016020">
    <property type="term" value="C:membrane"/>
    <property type="evidence" value="ECO:0007669"/>
    <property type="project" value="UniProtKB-SubCell"/>
</dbReference>
<dbReference type="PANTHER" id="PTHR30386">
    <property type="entry name" value="MEMBRANE FUSION SUBUNIT OF EMRAB-TOLC MULTIDRUG EFFLUX PUMP"/>
    <property type="match status" value="1"/>
</dbReference>
<name>A0AA48H9N2_9RHOB</name>
<dbReference type="EMBL" id="AP027266">
    <property type="protein sequence ID" value="BDW85443.1"/>
    <property type="molecule type" value="Genomic_DNA"/>
</dbReference>
<dbReference type="Proteomes" id="UP001337723">
    <property type="component" value="Chromosome"/>
</dbReference>
<organism evidence="8 9">
    <name type="scientific">Roseicyclus marinus</name>
    <dbReference type="NCBI Taxonomy" id="2161673"/>
    <lineage>
        <taxon>Bacteria</taxon>
        <taxon>Pseudomonadati</taxon>
        <taxon>Pseudomonadota</taxon>
        <taxon>Alphaproteobacteria</taxon>
        <taxon>Rhodobacterales</taxon>
        <taxon>Roseobacteraceae</taxon>
        <taxon>Roseicyclus</taxon>
    </lineage>
</organism>
<protein>
    <submittedName>
        <fullName evidence="8">Secretion protein HlyD</fullName>
    </submittedName>
</protein>
<evidence type="ECO:0000313" key="9">
    <source>
        <dbReference type="Proteomes" id="UP001337723"/>
    </source>
</evidence>
<evidence type="ECO:0000313" key="8">
    <source>
        <dbReference type="EMBL" id="BDW85443.1"/>
    </source>
</evidence>
<evidence type="ECO:0000256" key="2">
    <source>
        <dbReference type="ARBA" id="ARBA00022692"/>
    </source>
</evidence>
<feature type="domain" description="AprE-like beta-barrel" evidence="7">
    <location>
        <begin position="284"/>
        <end position="369"/>
    </location>
</feature>
<accession>A0AA48H9N2</accession>
<evidence type="ECO:0000256" key="6">
    <source>
        <dbReference type="SAM" id="Phobius"/>
    </source>
</evidence>
<evidence type="ECO:0000259" key="7">
    <source>
        <dbReference type="Pfam" id="PF26002"/>
    </source>
</evidence>
<evidence type="ECO:0000256" key="5">
    <source>
        <dbReference type="SAM" id="Coils"/>
    </source>
</evidence>
<dbReference type="AlphaFoldDB" id="A0AA48H9N2"/>
<proteinExistence type="predicted"/>
<evidence type="ECO:0000256" key="3">
    <source>
        <dbReference type="ARBA" id="ARBA00022989"/>
    </source>
</evidence>
<feature type="transmembrane region" description="Helical" evidence="6">
    <location>
        <begin position="36"/>
        <end position="53"/>
    </location>
</feature>
<keyword evidence="2 6" id="KW-0812">Transmembrane</keyword>
<keyword evidence="5" id="KW-0175">Coiled coil</keyword>
<comment type="subcellular location">
    <subcellularLocation>
        <location evidence="1">Membrane</location>
        <topology evidence="1">Single-pass membrane protein</topology>
    </subcellularLocation>
</comment>
<keyword evidence="3 6" id="KW-1133">Transmembrane helix</keyword>
<dbReference type="InterPro" id="IPR050739">
    <property type="entry name" value="MFP"/>
</dbReference>
<dbReference type="PANTHER" id="PTHR30386:SF26">
    <property type="entry name" value="TRANSPORT PROTEIN COMB"/>
    <property type="match status" value="1"/>
</dbReference>
<sequence>MQRNTQNTRLGNKMSVHISKAIELEEGKGSRFARGVMWLGLVTIIVFFVWAYFARLEVVAVSSGEVLPAGSVQVLQHIDGGRLSAIHVADGDLVTEGQALIEFNNVRVLSEYQAFLARYWSLYVRTERLRALAFDREPDFSSVPPGHEELIAEEMLLLAVARDQRSELESQVETLSGIFAIQSDLASDQLVARVQVLDAERAFRDAQLELLNFTRGTLDELNEASAEISEIQEQLSELEDRLTRTVLVSPVNGIVQELNYRTIGGVVPPGETVMNIVPVDDRMEAELRVSPTDIGFIRVGQPVNVKIGTYDFMRYGTIPGQVALVSPFSSVDEQGLPYFRVVVGLEGDTMPSDSEKVIRPGMTVQADIVLDSQTVLEYLMRPLVVAFREGLGER</sequence>
<dbReference type="KEGG" id="rmai:MACH21_16200"/>
<dbReference type="InterPro" id="IPR058982">
    <property type="entry name" value="Beta-barrel_AprE"/>
</dbReference>